<comment type="similarity">
    <text evidence="2 5">Belongs to the eukaryotic/archaeal RNase P protein component 2 family.</text>
</comment>
<keyword evidence="7" id="KW-1185">Reference proteome</keyword>
<dbReference type="Pfam" id="PF01900">
    <property type="entry name" value="RNase_P_Rpp14"/>
    <property type="match status" value="1"/>
</dbReference>
<dbReference type="PANTHER" id="PTHR15441:SF2">
    <property type="entry name" value="RIBONUCLEASE P_MRP PROTEIN SUBUNIT POP5"/>
    <property type="match status" value="1"/>
</dbReference>
<dbReference type="EMBL" id="JALJOU010000127">
    <property type="protein sequence ID" value="KAK9819175.1"/>
    <property type="molecule type" value="Genomic_DNA"/>
</dbReference>
<organism evidence="6 7">
    <name type="scientific">Elliptochloris bilobata</name>
    <dbReference type="NCBI Taxonomy" id="381761"/>
    <lineage>
        <taxon>Eukaryota</taxon>
        <taxon>Viridiplantae</taxon>
        <taxon>Chlorophyta</taxon>
        <taxon>core chlorophytes</taxon>
        <taxon>Trebouxiophyceae</taxon>
        <taxon>Trebouxiophyceae incertae sedis</taxon>
        <taxon>Elliptochloris clade</taxon>
        <taxon>Elliptochloris</taxon>
    </lineage>
</organism>
<evidence type="ECO:0000313" key="7">
    <source>
        <dbReference type="Proteomes" id="UP001445335"/>
    </source>
</evidence>
<dbReference type="GO" id="GO:0033204">
    <property type="term" value="F:ribonuclease P RNA binding"/>
    <property type="evidence" value="ECO:0007669"/>
    <property type="project" value="InterPro"/>
</dbReference>
<evidence type="ECO:0000256" key="1">
    <source>
        <dbReference type="ARBA" id="ARBA00004123"/>
    </source>
</evidence>
<dbReference type="GO" id="GO:0000172">
    <property type="term" value="C:ribonuclease MRP complex"/>
    <property type="evidence" value="ECO:0007669"/>
    <property type="project" value="TreeGrafter"/>
</dbReference>
<dbReference type="SUPFAM" id="SSF160350">
    <property type="entry name" value="Rnp2-like"/>
    <property type="match status" value="1"/>
</dbReference>
<keyword evidence="3 5" id="KW-0819">tRNA processing</keyword>
<dbReference type="GO" id="GO:0001682">
    <property type="term" value="P:tRNA 5'-leader removal"/>
    <property type="evidence" value="ECO:0007669"/>
    <property type="project" value="InterPro"/>
</dbReference>
<evidence type="ECO:0000256" key="5">
    <source>
        <dbReference type="PIRNR" id="PIRNR023803"/>
    </source>
</evidence>
<sequence length="142" mass="15857">MRFKNRYLLLELVWKDARADDALLEPTLLACFRQSIWTCFGDHGLGLALASLQVKFHSALTGLCIVRCSRDQHRQVWGALSTITEIRHRTVLLRLLHLGGTLASCQRTALAHSRASLAALQLTAQQARSARDAEARLQALEL</sequence>
<dbReference type="PANTHER" id="PTHR15441">
    <property type="entry name" value="RIBONUCLEASE P PROTEIN SUBUNIT P14"/>
    <property type="match status" value="1"/>
</dbReference>
<gene>
    <name evidence="6" type="ORF">WJX81_006362</name>
</gene>
<proteinExistence type="inferred from homology"/>
<comment type="subcellular location">
    <subcellularLocation>
        <location evidence="1">Nucleus</location>
    </subcellularLocation>
</comment>
<evidence type="ECO:0000313" key="6">
    <source>
        <dbReference type="EMBL" id="KAK9819175.1"/>
    </source>
</evidence>
<dbReference type="InterPro" id="IPR038085">
    <property type="entry name" value="Rnp2-like_sf"/>
</dbReference>
<dbReference type="AlphaFoldDB" id="A0AAW1QA86"/>
<reference evidence="6 7" key="1">
    <citation type="journal article" date="2024" name="Nat. Commun.">
        <title>Phylogenomics reveals the evolutionary origins of lichenization in chlorophyte algae.</title>
        <authorList>
            <person name="Puginier C."/>
            <person name="Libourel C."/>
            <person name="Otte J."/>
            <person name="Skaloud P."/>
            <person name="Haon M."/>
            <person name="Grisel S."/>
            <person name="Petersen M."/>
            <person name="Berrin J.G."/>
            <person name="Delaux P.M."/>
            <person name="Dal Grande F."/>
            <person name="Keller J."/>
        </authorList>
    </citation>
    <scope>NUCLEOTIDE SEQUENCE [LARGE SCALE GENOMIC DNA]</scope>
    <source>
        <strain evidence="6 7">SAG 245.80</strain>
    </source>
</reference>
<evidence type="ECO:0000256" key="4">
    <source>
        <dbReference type="ARBA" id="ARBA00023242"/>
    </source>
</evidence>
<dbReference type="PIRSF" id="PIRSF023803">
    <property type="entry name" value="Ribonuclease_P_prd"/>
    <property type="match status" value="1"/>
</dbReference>
<keyword evidence="4" id="KW-0539">Nucleus</keyword>
<dbReference type="InterPro" id="IPR016819">
    <property type="entry name" value="RNase_P/MRP_POP5"/>
</dbReference>
<comment type="function">
    <text evidence="5">Component of ribonuclease P, a protein complex that generates mature tRNA molecules by cleaving their 5'-ends.</text>
</comment>
<evidence type="ECO:0000256" key="3">
    <source>
        <dbReference type="ARBA" id="ARBA00022694"/>
    </source>
</evidence>
<dbReference type="Gene3D" id="3.30.70.3250">
    <property type="entry name" value="Ribonuclease P, Pop5 subunit"/>
    <property type="match status" value="1"/>
</dbReference>
<dbReference type="Proteomes" id="UP001445335">
    <property type="component" value="Unassembled WGS sequence"/>
</dbReference>
<dbReference type="InterPro" id="IPR002759">
    <property type="entry name" value="Pop5/Rpp14/Rnp2-like"/>
</dbReference>
<protein>
    <recommendedName>
        <fullName evidence="5">Ribonuclease P/MRP protein subunit POP5</fullName>
    </recommendedName>
</protein>
<accession>A0AAW1QA86</accession>
<dbReference type="GO" id="GO:0030681">
    <property type="term" value="C:multimeric ribonuclease P complex"/>
    <property type="evidence" value="ECO:0007669"/>
    <property type="project" value="TreeGrafter"/>
</dbReference>
<dbReference type="GO" id="GO:0005730">
    <property type="term" value="C:nucleolus"/>
    <property type="evidence" value="ECO:0007669"/>
    <property type="project" value="TreeGrafter"/>
</dbReference>
<evidence type="ECO:0000256" key="2">
    <source>
        <dbReference type="ARBA" id="ARBA00010800"/>
    </source>
</evidence>
<name>A0AAW1QA86_9CHLO</name>
<comment type="caution">
    <text evidence="6">The sequence shown here is derived from an EMBL/GenBank/DDBJ whole genome shotgun (WGS) entry which is preliminary data.</text>
</comment>